<accession>A0AAD1YMN5</accession>
<evidence type="ECO:0000313" key="3">
    <source>
        <dbReference type="Proteomes" id="UP000834106"/>
    </source>
</evidence>
<gene>
    <name evidence="2" type="ORF">FPE_LOCUS1600</name>
</gene>
<keyword evidence="3" id="KW-1185">Reference proteome</keyword>
<proteinExistence type="predicted"/>
<sequence>MEPDYATTCVHDKGQSLQRSSEAKRDRVAAVAPGKEGCFDDSSIPQNLSTPKSIERISFSGKQIPQRLSVVSQYVSDDTEKRSKYRKHTETLAKELVMTSDQASMKNQWLPKGFVYVPIRSLPKDKETTPDSSSQEPAEQNGYLDSLES</sequence>
<feature type="region of interest" description="Disordered" evidence="1">
    <location>
        <begin position="121"/>
        <end position="149"/>
    </location>
</feature>
<organism evidence="2 3">
    <name type="scientific">Fraxinus pennsylvanica</name>
    <dbReference type="NCBI Taxonomy" id="56036"/>
    <lineage>
        <taxon>Eukaryota</taxon>
        <taxon>Viridiplantae</taxon>
        <taxon>Streptophyta</taxon>
        <taxon>Embryophyta</taxon>
        <taxon>Tracheophyta</taxon>
        <taxon>Spermatophyta</taxon>
        <taxon>Magnoliopsida</taxon>
        <taxon>eudicotyledons</taxon>
        <taxon>Gunneridae</taxon>
        <taxon>Pentapetalae</taxon>
        <taxon>asterids</taxon>
        <taxon>lamiids</taxon>
        <taxon>Lamiales</taxon>
        <taxon>Oleaceae</taxon>
        <taxon>Oleeae</taxon>
        <taxon>Fraxinus</taxon>
    </lineage>
</organism>
<evidence type="ECO:0000313" key="2">
    <source>
        <dbReference type="EMBL" id="CAI9754169.1"/>
    </source>
</evidence>
<evidence type="ECO:0000256" key="1">
    <source>
        <dbReference type="SAM" id="MobiDB-lite"/>
    </source>
</evidence>
<protein>
    <submittedName>
        <fullName evidence="2">Uncharacterized protein</fullName>
    </submittedName>
</protein>
<dbReference type="Proteomes" id="UP000834106">
    <property type="component" value="Chromosome 1"/>
</dbReference>
<feature type="region of interest" description="Disordered" evidence="1">
    <location>
        <begin position="1"/>
        <end position="50"/>
    </location>
</feature>
<reference evidence="2" key="1">
    <citation type="submission" date="2023-05" db="EMBL/GenBank/DDBJ databases">
        <authorList>
            <person name="Huff M."/>
        </authorList>
    </citation>
    <scope>NUCLEOTIDE SEQUENCE</scope>
</reference>
<name>A0AAD1YMN5_9LAMI</name>
<dbReference type="EMBL" id="OU503036">
    <property type="protein sequence ID" value="CAI9754169.1"/>
    <property type="molecule type" value="Genomic_DNA"/>
</dbReference>
<dbReference type="AlphaFoldDB" id="A0AAD1YMN5"/>